<dbReference type="GO" id="GO:0004672">
    <property type="term" value="F:protein kinase activity"/>
    <property type="evidence" value="ECO:0007669"/>
    <property type="project" value="InterPro"/>
</dbReference>
<evidence type="ECO:0000313" key="3">
    <source>
        <dbReference type="Proteomes" id="UP000748531"/>
    </source>
</evidence>
<gene>
    <name evidence="2" type="ORF">PHET_05378</name>
</gene>
<dbReference type="Pfam" id="PF00069">
    <property type="entry name" value="Pkinase"/>
    <property type="match status" value="1"/>
</dbReference>
<dbReference type="EMBL" id="LUCH01002482">
    <property type="protein sequence ID" value="KAF5401424.1"/>
    <property type="molecule type" value="Genomic_DNA"/>
</dbReference>
<keyword evidence="3" id="KW-1185">Reference proteome</keyword>
<dbReference type="GO" id="GO:0005524">
    <property type="term" value="F:ATP binding"/>
    <property type="evidence" value="ECO:0007669"/>
    <property type="project" value="InterPro"/>
</dbReference>
<dbReference type="PROSITE" id="PS50011">
    <property type="entry name" value="PROTEIN_KINASE_DOM"/>
    <property type="match status" value="1"/>
</dbReference>
<protein>
    <recommendedName>
        <fullName evidence="1">Protein kinase domain-containing protein</fullName>
    </recommendedName>
</protein>
<dbReference type="SUPFAM" id="SSF56112">
    <property type="entry name" value="Protein kinase-like (PK-like)"/>
    <property type="match status" value="1"/>
</dbReference>
<dbReference type="OrthoDB" id="442176at2759"/>
<dbReference type="Gene3D" id="1.10.510.10">
    <property type="entry name" value="Transferase(Phosphotransferase) domain 1"/>
    <property type="match status" value="2"/>
</dbReference>
<organism evidence="2 3">
    <name type="scientific">Paragonimus heterotremus</name>
    <dbReference type="NCBI Taxonomy" id="100268"/>
    <lineage>
        <taxon>Eukaryota</taxon>
        <taxon>Metazoa</taxon>
        <taxon>Spiralia</taxon>
        <taxon>Lophotrochozoa</taxon>
        <taxon>Platyhelminthes</taxon>
        <taxon>Trematoda</taxon>
        <taxon>Digenea</taxon>
        <taxon>Plagiorchiida</taxon>
        <taxon>Troglotremata</taxon>
        <taxon>Troglotrematidae</taxon>
        <taxon>Paragonimus</taxon>
    </lineage>
</organism>
<accession>A0A8J4WIM4</accession>
<evidence type="ECO:0000313" key="2">
    <source>
        <dbReference type="EMBL" id="KAF5401424.1"/>
    </source>
</evidence>
<name>A0A8J4WIM4_9TREM</name>
<dbReference type="Proteomes" id="UP000748531">
    <property type="component" value="Unassembled WGS sequence"/>
</dbReference>
<comment type="caution">
    <text evidence="2">The sequence shown here is derived from an EMBL/GenBank/DDBJ whole genome shotgun (WGS) entry which is preliminary data.</text>
</comment>
<dbReference type="PANTHER" id="PTHR24347">
    <property type="entry name" value="SERINE/THREONINE-PROTEIN KINASE"/>
    <property type="match status" value="1"/>
</dbReference>
<dbReference type="SMART" id="SM00220">
    <property type="entry name" value="S_TKc"/>
    <property type="match status" value="1"/>
</dbReference>
<dbReference type="InterPro" id="IPR000719">
    <property type="entry name" value="Prot_kinase_dom"/>
</dbReference>
<reference evidence="2" key="1">
    <citation type="submission" date="2019-05" db="EMBL/GenBank/DDBJ databases">
        <title>Annotation for the trematode Paragonimus heterotremus.</title>
        <authorList>
            <person name="Choi Y.-J."/>
        </authorList>
    </citation>
    <scope>NUCLEOTIDE SEQUENCE</scope>
    <source>
        <strain evidence="2">LC</strain>
    </source>
</reference>
<sequence length="197" mass="22601">MSRQNMKSIENEANICGMLRHKNIVQLHDSFHYNGKFFMIFDLITGGELFEDIVSRDHYSEASASYSIFCVLDALAYCHANNIIHRDLKYPHEEWGSITAAAKDLVDRLLTRDPYRRITAEEALRHPWLRHGFNPYVLTHARGDLGDLYLMTVSVRVLVPNLKSLLTNSGSRVNLESERCHIDRVALVNLQLSPYGL</sequence>
<dbReference type="InterPro" id="IPR011009">
    <property type="entry name" value="Kinase-like_dom_sf"/>
</dbReference>
<feature type="domain" description="Protein kinase" evidence="1">
    <location>
        <begin position="1"/>
        <end position="197"/>
    </location>
</feature>
<evidence type="ECO:0000259" key="1">
    <source>
        <dbReference type="PROSITE" id="PS50011"/>
    </source>
</evidence>
<proteinExistence type="predicted"/>
<dbReference type="AlphaFoldDB" id="A0A8J4WIM4"/>